<evidence type="ECO:0000259" key="4">
    <source>
        <dbReference type="PROSITE" id="PS50893"/>
    </source>
</evidence>
<dbReference type="InterPro" id="IPR003593">
    <property type="entry name" value="AAA+_ATPase"/>
</dbReference>
<dbReference type="SMART" id="SM00382">
    <property type="entry name" value="AAA"/>
    <property type="match status" value="1"/>
</dbReference>
<dbReference type="InterPro" id="IPR051782">
    <property type="entry name" value="ABC_Transporter_VariousFunc"/>
</dbReference>
<sequence length="234" mass="26276">MNKSILEVKHLTKIYSDNNRGVNDINISITKGQFHALIGQNGSGKTTVIKSIIGAYSSFEGEILINGISNRNPFSRESIAFVPEKTLFPSELTTYEYLKWMGIISNVNKDVIEEKITTLLNKFNINDLRNDKPVTFSSGQKKKVLLIQALLNNPQLIILDEPAANLDPSARYELFQLLNELHANGVTILIISHILSEIDKYVTDFTLIDNGKVIYSGVKNVNLESFYNEKVIKS</sequence>
<keyword evidence="1" id="KW-0813">Transport</keyword>
<dbReference type="SUPFAM" id="SSF52540">
    <property type="entry name" value="P-loop containing nucleoside triphosphate hydrolases"/>
    <property type="match status" value="1"/>
</dbReference>
<evidence type="ECO:0000256" key="1">
    <source>
        <dbReference type="ARBA" id="ARBA00022448"/>
    </source>
</evidence>
<dbReference type="GO" id="GO:0005524">
    <property type="term" value="F:ATP binding"/>
    <property type="evidence" value="ECO:0007669"/>
    <property type="project" value="UniProtKB-KW"/>
</dbReference>
<comment type="caution">
    <text evidence="5">The sequence shown here is derived from an EMBL/GenBank/DDBJ whole genome shotgun (WGS) entry which is preliminary data.</text>
</comment>
<accession>A0AAJ1UWI5</accession>
<dbReference type="CDD" id="cd03230">
    <property type="entry name" value="ABC_DR_subfamily_A"/>
    <property type="match status" value="1"/>
</dbReference>
<dbReference type="PANTHER" id="PTHR42939:SF1">
    <property type="entry name" value="ABC TRANSPORTER ATP-BINDING PROTEIN ALBC-RELATED"/>
    <property type="match status" value="1"/>
</dbReference>
<keyword evidence="3 5" id="KW-0067">ATP-binding</keyword>
<dbReference type="InterPro" id="IPR003439">
    <property type="entry name" value="ABC_transporter-like_ATP-bd"/>
</dbReference>
<dbReference type="Proteomes" id="UP001224428">
    <property type="component" value="Unassembled WGS sequence"/>
</dbReference>
<dbReference type="GO" id="GO:0016887">
    <property type="term" value="F:ATP hydrolysis activity"/>
    <property type="evidence" value="ECO:0007669"/>
    <property type="project" value="InterPro"/>
</dbReference>
<dbReference type="RefSeq" id="WP_283823474.1">
    <property type="nucleotide sequence ID" value="NZ_JASDAY010000016.1"/>
</dbReference>
<dbReference type="InterPro" id="IPR017871">
    <property type="entry name" value="ABC_transporter-like_CS"/>
</dbReference>
<reference evidence="5" key="1">
    <citation type="submission" date="2023-05" db="EMBL/GenBank/DDBJ databases">
        <title>Mycoplasma phocimorsus sp. nov., isolated from Scandinavian patients with seal finger or septic arthritis after contact with seals.</title>
        <authorList>
            <person name="Skafte-Holm A."/>
            <person name="Pedersen T.R."/>
            <person name="Froelund M."/>
            <person name="Stegger M."/>
            <person name="Qvortrup K."/>
            <person name="Michaels D.L."/>
            <person name="Brown D.R."/>
            <person name="Jensen J.S."/>
        </authorList>
    </citation>
    <scope>NUCLEOTIDE SEQUENCE</scope>
    <source>
        <strain evidence="5">M5725</strain>
    </source>
</reference>
<dbReference type="PROSITE" id="PS00211">
    <property type="entry name" value="ABC_TRANSPORTER_1"/>
    <property type="match status" value="1"/>
</dbReference>
<keyword evidence="2" id="KW-0547">Nucleotide-binding</keyword>
<gene>
    <name evidence="5" type="ORF">QLQ80_01015</name>
</gene>
<dbReference type="EMBL" id="JASDDP010000010">
    <property type="protein sequence ID" value="MDJ1645672.1"/>
    <property type="molecule type" value="Genomic_DNA"/>
</dbReference>
<evidence type="ECO:0000313" key="5">
    <source>
        <dbReference type="EMBL" id="MDJ1645672.1"/>
    </source>
</evidence>
<evidence type="ECO:0000313" key="6">
    <source>
        <dbReference type="Proteomes" id="UP001224428"/>
    </source>
</evidence>
<dbReference type="InterPro" id="IPR027417">
    <property type="entry name" value="P-loop_NTPase"/>
</dbReference>
<keyword evidence="6" id="KW-1185">Reference proteome</keyword>
<dbReference type="AlphaFoldDB" id="A0AAJ1UWI5"/>
<dbReference type="Gene3D" id="3.40.50.300">
    <property type="entry name" value="P-loop containing nucleotide triphosphate hydrolases"/>
    <property type="match status" value="1"/>
</dbReference>
<name>A0AAJ1UWI5_9MOLU</name>
<protein>
    <submittedName>
        <fullName evidence="5">ABC transporter ATP-binding protein</fullName>
    </submittedName>
</protein>
<evidence type="ECO:0000256" key="3">
    <source>
        <dbReference type="ARBA" id="ARBA00022840"/>
    </source>
</evidence>
<feature type="domain" description="ABC transporter" evidence="4">
    <location>
        <begin position="6"/>
        <end position="234"/>
    </location>
</feature>
<proteinExistence type="predicted"/>
<evidence type="ECO:0000256" key="2">
    <source>
        <dbReference type="ARBA" id="ARBA00022741"/>
    </source>
</evidence>
<dbReference type="PANTHER" id="PTHR42939">
    <property type="entry name" value="ABC TRANSPORTER ATP-BINDING PROTEIN ALBC-RELATED"/>
    <property type="match status" value="1"/>
</dbReference>
<dbReference type="PROSITE" id="PS50893">
    <property type="entry name" value="ABC_TRANSPORTER_2"/>
    <property type="match status" value="1"/>
</dbReference>
<organism evidence="5 6">
    <name type="scientific">Mycoplasma phocimorsus</name>
    <dbReference type="NCBI Taxonomy" id="3045839"/>
    <lineage>
        <taxon>Bacteria</taxon>
        <taxon>Bacillati</taxon>
        <taxon>Mycoplasmatota</taxon>
        <taxon>Mollicutes</taxon>
        <taxon>Mycoplasmataceae</taxon>
        <taxon>Mycoplasma</taxon>
    </lineage>
</organism>
<dbReference type="Pfam" id="PF00005">
    <property type="entry name" value="ABC_tran"/>
    <property type="match status" value="1"/>
</dbReference>